<feature type="transmembrane region" description="Helical" evidence="5">
    <location>
        <begin position="365"/>
        <end position="383"/>
    </location>
</feature>
<feature type="transmembrane region" description="Helical" evidence="5">
    <location>
        <begin position="139"/>
        <end position="161"/>
    </location>
</feature>
<dbReference type="SUPFAM" id="SSF103473">
    <property type="entry name" value="MFS general substrate transporter"/>
    <property type="match status" value="1"/>
</dbReference>
<evidence type="ECO:0000313" key="7">
    <source>
        <dbReference type="EMBL" id="KAF2174828.1"/>
    </source>
</evidence>
<evidence type="ECO:0000313" key="8">
    <source>
        <dbReference type="Proteomes" id="UP000800200"/>
    </source>
</evidence>
<keyword evidence="4 5" id="KW-0472">Membrane</keyword>
<dbReference type="AlphaFoldDB" id="A0A6A6D8L9"/>
<name>A0A6A6D8L9_9PEZI</name>
<dbReference type="InterPro" id="IPR011701">
    <property type="entry name" value="MFS"/>
</dbReference>
<feature type="domain" description="Major facilitator superfamily (MFS) profile" evidence="6">
    <location>
        <begin position="16"/>
        <end position="507"/>
    </location>
</feature>
<feature type="transmembrane region" description="Helical" evidence="5">
    <location>
        <begin position="338"/>
        <end position="359"/>
    </location>
</feature>
<dbReference type="Gene3D" id="1.20.1720.10">
    <property type="entry name" value="Multidrug resistance protein D"/>
    <property type="match status" value="1"/>
</dbReference>
<sequence>MAASGTIRSHFRIFAMMIGLCAAVFLAALNQTVVATAIPTISNDLKSASGYAWISAAYLLANAVAAPIWSKLSDIWGRKLILLTAVALYFLFSIICAVSQSMQMLIIGRSFQGAAGGGLVQIVYATISDIFSMRARTFYLGLLQMMWATAGGLGPVVGGILAEYASWRWVFWINLPISFIAFFVLWAFLDVHNPKTKIIPGLQAVDWYGILSMLTFMVTLLLGLNFGGNMFTWSSPLVICLLVSGVAMAAVFILCERKARLPLVPLDLFGTISNVGALVIGFTHDWAVFSTEFYLPLYFQAVKSASPLQSGYLIIPITLTQAVVAIAAGFIVHKTGRYLELIWIGVTLLALGNGLYINLDVASPLGAIIAFQMVAATGAGLLFQSPLIALQALVPPQKTTAATATLGLVRNLSTSIAIVVGDVIFSSGMDSRSSDLLGKGLPENLADSFSGSSAGANAILVDTVSDRELQAAVRGAFADSLKGVWILCTCTSVCAVVASGFISRQVLSKVHVEVRTGLENM</sequence>
<reference evidence="7" key="1">
    <citation type="journal article" date="2020" name="Stud. Mycol.">
        <title>101 Dothideomycetes genomes: a test case for predicting lifestyles and emergence of pathogens.</title>
        <authorList>
            <person name="Haridas S."/>
            <person name="Albert R."/>
            <person name="Binder M."/>
            <person name="Bloem J."/>
            <person name="Labutti K."/>
            <person name="Salamov A."/>
            <person name="Andreopoulos B."/>
            <person name="Baker S."/>
            <person name="Barry K."/>
            <person name="Bills G."/>
            <person name="Bluhm B."/>
            <person name="Cannon C."/>
            <person name="Castanera R."/>
            <person name="Culley D."/>
            <person name="Daum C."/>
            <person name="Ezra D."/>
            <person name="Gonzalez J."/>
            <person name="Henrissat B."/>
            <person name="Kuo A."/>
            <person name="Liang C."/>
            <person name="Lipzen A."/>
            <person name="Lutzoni F."/>
            <person name="Magnuson J."/>
            <person name="Mondo S."/>
            <person name="Nolan M."/>
            <person name="Ohm R."/>
            <person name="Pangilinan J."/>
            <person name="Park H.-J."/>
            <person name="Ramirez L."/>
            <person name="Alfaro M."/>
            <person name="Sun H."/>
            <person name="Tritt A."/>
            <person name="Yoshinaga Y."/>
            <person name="Zwiers L.-H."/>
            <person name="Turgeon B."/>
            <person name="Goodwin S."/>
            <person name="Spatafora J."/>
            <person name="Crous P."/>
            <person name="Grigoriev I."/>
        </authorList>
    </citation>
    <scope>NUCLEOTIDE SEQUENCE</scope>
    <source>
        <strain evidence="7">CBS 207.26</strain>
    </source>
</reference>
<dbReference type="CDD" id="cd17502">
    <property type="entry name" value="MFS_Azr1_MDR_like"/>
    <property type="match status" value="1"/>
</dbReference>
<dbReference type="GO" id="GO:0005886">
    <property type="term" value="C:plasma membrane"/>
    <property type="evidence" value="ECO:0007669"/>
    <property type="project" value="TreeGrafter"/>
</dbReference>
<evidence type="ECO:0000259" key="6">
    <source>
        <dbReference type="PROSITE" id="PS50850"/>
    </source>
</evidence>
<dbReference type="InterPro" id="IPR036259">
    <property type="entry name" value="MFS_trans_sf"/>
</dbReference>
<evidence type="ECO:0000256" key="2">
    <source>
        <dbReference type="ARBA" id="ARBA00022692"/>
    </source>
</evidence>
<organism evidence="7 8">
    <name type="scientific">Zopfia rhizophila CBS 207.26</name>
    <dbReference type="NCBI Taxonomy" id="1314779"/>
    <lineage>
        <taxon>Eukaryota</taxon>
        <taxon>Fungi</taxon>
        <taxon>Dikarya</taxon>
        <taxon>Ascomycota</taxon>
        <taxon>Pezizomycotina</taxon>
        <taxon>Dothideomycetes</taxon>
        <taxon>Dothideomycetes incertae sedis</taxon>
        <taxon>Zopfiaceae</taxon>
        <taxon>Zopfia</taxon>
    </lineage>
</organism>
<dbReference type="Pfam" id="PF07690">
    <property type="entry name" value="MFS_1"/>
    <property type="match status" value="2"/>
</dbReference>
<feature type="transmembrane region" description="Helical" evidence="5">
    <location>
        <begin position="484"/>
        <end position="502"/>
    </location>
</feature>
<dbReference type="PROSITE" id="PS50850">
    <property type="entry name" value="MFS"/>
    <property type="match status" value="1"/>
</dbReference>
<feature type="transmembrane region" description="Helical" evidence="5">
    <location>
        <begin position="167"/>
        <end position="188"/>
    </location>
</feature>
<dbReference type="Proteomes" id="UP000800200">
    <property type="component" value="Unassembled WGS sequence"/>
</dbReference>
<evidence type="ECO:0000256" key="1">
    <source>
        <dbReference type="ARBA" id="ARBA00004141"/>
    </source>
</evidence>
<feature type="transmembrane region" description="Helical" evidence="5">
    <location>
        <begin position="266"/>
        <end position="289"/>
    </location>
</feature>
<dbReference type="Gene3D" id="1.20.1250.20">
    <property type="entry name" value="MFS general substrate transporter like domains"/>
    <property type="match status" value="1"/>
</dbReference>
<dbReference type="InterPro" id="IPR020846">
    <property type="entry name" value="MFS_dom"/>
</dbReference>
<dbReference type="OrthoDB" id="10021397at2759"/>
<gene>
    <name evidence="7" type="ORF">K469DRAFT_612986</name>
</gene>
<keyword evidence="3 5" id="KW-1133">Transmembrane helix</keyword>
<evidence type="ECO:0000256" key="4">
    <source>
        <dbReference type="ARBA" id="ARBA00023136"/>
    </source>
</evidence>
<dbReference type="PANTHER" id="PTHR23501:SF158">
    <property type="entry name" value="TRANSPORTER, PUTATIVE (AFU_ORTHOLOGUE AFUA_5G14490)-RELATED"/>
    <property type="match status" value="1"/>
</dbReference>
<evidence type="ECO:0000256" key="5">
    <source>
        <dbReference type="SAM" id="Phobius"/>
    </source>
</evidence>
<feature type="transmembrane region" description="Helical" evidence="5">
    <location>
        <begin position="233"/>
        <end position="254"/>
    </location>
</feature>
<keyword evidence="2 5" id="KW-0812">Transmembrane</keyword>
<feature type="transmembrane region" description="Helical" evidence="5">
    <location>
        <begin position="106"/>
        <end position="127"/>
    </location>
</feature>
<evidence type="ECO:0000256" key="3">
    <source>
        <dbReference type="ARBA" id="ARBA00022989"/>
    </source>
</evidence>
<dbReference type="GO" id="GO:0022857">
    <property type="term" value="F:transmembrane transporter activity"/>
    <property type="evidence" value="ECO:0007669"/>
    <property type="project" value="InterPro"/>
</dbReference>
<dbReference type="EMBL" id="ML994765">
    <property type="protein sequence ID" value="KAF2174828.1"/>
    <property type="molecule type" value="Genomic_DNA"/>
</dbReference>
<dbReference type="PRINTS" id="PR01036">
    <property type="entry name" value="TCRTETB"/>
</dbReference>
<accession>A0A6A6D8L9</accession>
<feature type="transmembrane region" description="Helical" evidence="5">
    <location>
        <begin position="309"/>
        <end position="331"/>
    </location>
</feature>
<protein>
    <submittedName>
        <fullName evidence="7">Putative MFS transporter</fullName>
    </submittedName>
</protein>
<dbReference type="PANTHER" id="PTHR23501">
    <property type="entry name" value="MAJOR FACILITATOR SUPERFAMILY"/>
    <property type="match status" value="1"/>
</dbReference>
<keyword evidence="8" id="KW-1185">Reference proteome</keyword>
<feature type="transmembrane region" description="Helical" evidence="5">
    <location>
        <begin position="81"/>
        <end position="100"/>
    </location>
</feature>
<feature type="transmembrane region" description="Helical" evidence="5">
    <location>
        <begin position="208"/>
        <end position="227"/>
    </location>
</feature>
<feature type="transmembrane region" description="Helical" evidence="5">
    <location>
        <begin position="51"/>
        <end position="69"/>
    </location>
</feature>
<proteinExistence type="predicted"/>
<comment type="subcellular location">
    <subcellularLocation>
        <location evidence="1">Membrane</location>
        <topology evidence="1">Multi-pass membrane protein</topology>
    </subcellularLocation>
</comment>